<feature type="transmembrane region" description="Helical" evidence="1">
    <location>
        <begin position="12"/>
        <end position="34"/>
    </location>
</feature>
<evidence type="ECO:0000313" key="3">
    <source>
        <dbReference type="Proteomes" id="UP000236732"/>
    </source>
</evidence>
<accession>A0A1H6EXQ9</accession>
<dbReference type="Proteomes" id="UP000236732">
    <property type="component" value="Unassembled WGS sequence"/>
</dbReference>
<reference evidence="2 3" key="1">
    <citation type="submission" date="2016-10" db="EMBL/GenBank/DDBJ databases">
        <authorList>
            <person name="de Groot N.N."/>
        </authorList>
    </citation>
    <scope>NUCLEOTIDE SEQUENCE [LARGE SCALE GENOMIC DNA]</scope>
    <source>
        <strain evidence="2 3">CGMCC 4.7037</strain>
    </source>
</reference>
<organism evidence="2 3">
    <name type="scientific">Nonomuraea solani</name>
    <dbReference type="NCBI Taxonomy" id="1144553"/>
    <lineage>
        <taxon>Bacteria</taxon>
        <taxon>Bacillati</taxon>
        <taxon>Actinomycetota</taxon>
        <taxon>Actinomycetes</taxon>
        <taxon>Streptosporangiales</taxon>
        <taxon>Streptosporangiaceae</taxon>
        <taxon>Nonomuraea</taxon>
    </lineage>
</organism>
<proteinExistence type="predicted"/>
<dbReference type="EMBL" id="FNVT01000021">
    <property type="protein sequence ID" value="SEH01715.1"/>
    <property type="molecule type" value="Genomic_DNA"/>
</dbReference>
<keyword evidence="3" id="KW-1185">Reference proteome</keyword>
<protein>
    <submittedName>
        <fullName evidence="2">Uncharacterized protein</fullName>
    </submittedName>
</protein>
<gene>
    <name evidence="2" type="ORF">SAMN05444920_121163</name>
</gene>
<evidence type="ECO:0000256" key="1">
    <source>
        <dbReference type="SAM" id="Phobius"/>
    </source>
</evidence>
<feature type="transmembrane region" description="Helical" evidence="1">
    <location>
        <begin position="54"/>
        <end position="76"/>
    </location>
</feature>
<keyword evidence="1" id="KW-1133">Transmembrane helix</keyword>
<name>A0A1H6EXQ9_9ACTN</name>
<keyword evidence="1" id="KW-0472">Membrane</keyword>
<keyword evidence="1" id="KW-0812">Transmembrane</keyword>
<sequence length="111" mass="11725">MARVQLRFSPIIPTIASFLLAALWGLSVFAGWGLEAFCSGGESTSTCSQRLGTVSTVSGLFAALAACCTAAAWLLPWSRHDPRTFAQLMGAGVVFWIVAEGVLFLGGMLVR</sequence>
<feature type="transmembrane region" description="Helical" evidence="1">
    <location>
        <begin position="88"/>
        <end position="110"/>
    </location>
</feature>
<evidence type="ECO:0000313" key="2">
    <source>
        <dbReference type="EMBL" id="SEH01715.1"/>
    </source>
</evidence>
<dbReference type="AlphaFoldDB" id="A0A1H6EXQ9"/>